<keyword evidence="29" id="KW-1185">Reference proteome</keyword>
<dbReference type="PRINTS" id="PR00010">
    <property type="entry name" value="EGFBLOOD"/>
</dbReference>
<dbReference type="SUPFAM" id="SSF57630">
    <property type="entry name" value="GLA-domain"/>
    <property type="match status" value="1"/>
</dbReference>
<dbReference type="PANTHER" id="PTHR24278:SF26">
    <property type="entry name" value="COAGULATION FACTOR VII"/>
    <property type="match status" value="1"/>
</dbReference>
<feature type="domain" description="Gla" evidence="28">
    <location>
        <begin position="41"/>
        <end position="87"/>
    </location>
</feature>
<organism evidence="29 30">
    <name type="scientific">Geotrypetes seraphini</name>
    <name type="common">Gaboon caecilian</name>
    <name type="synonym">Caecilia seraphini</name>
    <dbReference type="NCBI Taxonomy" id="260995"/>
    <lineage>
        <taxon>Eukaryota</taxon>
        <taxon>Metazoa</taxon>
        <taxon>Chordata</taxon>
        <taxon>Craniata</taxon>
        <taxon>Vertebrata</taxon>
        <taxon>Euteleostomi</taxon>
        <taxon>Amphibia</taxon>
        <taxon>Gymnophiona</taxon>
        <taxon>Geotrypetes</taxon>
    </lineage>
</organism>
<dbReference type="InterPro" id="IPR009003">
    <property type="entry name" value="Peptidase_S1_PA"/>
</dbReference>
<dbReference type="InterPro" id="IPR001881">
    <property type="entry name" value="EGF-like_Ca-bd_dom"/>
</dbReference>
<dbReference type="PIRSF" id="PIRSF001143">
    <property type="entry name" value="Factor_X"/>
    <property type="match status" value="1"/>
</dbReference>
<feature type="active site" description="Charge relay system" evidence="22">
    <location>
        <position position="233"/>
    </location>
</feature>
<feature type="disulfide bond" evidence="23">
    <location>
        <begin position="113"/>
        <end position="122"/>
    </location>
</feature>
<evidence type="ECO:0000256" key="20">
    <source>
        <dbReference type="ARBA" id="ARBA00030307"/>
    </source>
</evidence>
<dbReference type="InterPro" id="IPR001314">
    <property type="entry name" value="Peptidase_S1A"/>
</dbReference>
<dbReference type="InterPro" id="IPR035972">
    <property type="entry name" value="GLA-like_dom_SF"/>
</dbReference>
<evidence type="ECO:0000259" key="26">
    <source>
        <dbReference type="PROSITE" id="PS50026"/>
    </source>
</evidence>
<keyword evidence="5" id="KW-0301">Gamma-carboxyglutamic acid</keyword>
<evidence type="ECO:0000256" key="18">
    <source>
        <dbReference type="ARBA" id="ARBA00023157"/>
    </source>
</evidence>
<dbReference type="PANTHER" id="PTHR24278">
    <property type="entry name" value="COAGULATION FACTOR"/>
    <property type="match status" value="1"/>
</dbReference>
<evidence type="ECO:0000259" key="28">
    <source>
        <dbReference type="PROSITE" id="PS50998"/>
    </source>
</evidence>
<dbReference type="GO" id="GO:0005509">
    <property type="term" value="F:calcium ion binding"/>
    <property type="evidence" value="ECO:0007669"/>
    <property type="project" value="InterPro"/>
</dbReference>
<proteinExistence type="predicted"/>
<evidence type="ECO:0000256" key="12">
    <source>
        <dbReference type="ARBA" id="ARBA00022737"/>
    </source>
</evidence>
<dbReference type="FunCoup" id="A0A6P8RKI7">
    <property type="interactions" value="282"/>
</dbReference>
<evidence type="ECO:0000256" key="9">
    <source>
        <dbReference type="ARBA" id="ARBA00022685"/>
    </source>
</evidence>
<evidence type="ECO:0000256" key="5">
    <source>
        <dbReference type="ARBA" id="ARBA00022479"/>
    </source>
</evidence>
<dbReference type="SMART" id="SM00181">
    <property type="entry name" value="EGF"/>
    <property type="match status" value="2"/>
</dbReference>
<name>A0A6P8RKI7_GEOSA</name>
<dbReference type="InterPro" id="IPR000294">
    <property type="entry name" value="GLA_domain"/>
</dbReference>
<reference evidence="30" key="1">
    <citation type="submission" date="2025-08" db="UniProtKB">
        <authorList>
            <consortium name="RefSeq"/>
        </authorList>
    </citation>
    <scope>IDENTIFICATION</scope>
</reference>
<dbReference type="InterPro" id="IPR018097">
    <property type="entry name" value="EGF_Ca-bd_CS"/>
</dbReference>
<keyword evidence="8 24" id="KW-0645">Protease</keyword>
<dbReference type="Pfam" id="PF00008">
    <property type="entry name" value="EGF"/>
    <property type="match status" value="1"/>
</dbReference>
<evidence type="ECO:0000256" key="23">
    <source>
        <dbReference type="PROSITE-ProRule" id="PRU00076"/>
    </source>
</evidence>
<dbReference type="SUPFAM" id="SSF57196">
    <property type="entry name" value="EGF/Laminin"/>
    <property type="match status" value="2"/>
</dbReference>
<keyword evidence="10" id="KW-0356">Hemostasis</keyword>
<keyword evidence="15" id="KW-0106">Calcium</keyword>
<dbReference type="PROSITE" id="PS50240">
    <property type="entry name" value="TRYPSIN_DOM"/>
    <property type="match status" value="1"/>
</dbReference>
<dbReference type="GeneID" id="117362678"/>
<gene>
    <name evidence="30" type="primary">F7</name>
</gene>
<feature type="domain" description="EGF-like" evidence="26">
    <location>
        <begin position="87"/>
        <end position="123"/>
    </location>
</feature>
<dbReference type="PROSITE" id="PS50026">
    <property type="entry name" value="EGF_3"/>
    <property type="match status" value="1"/>
</dbReference>
<keyword evidence="14 24" id="KW-0720">Serine protease</keyword>
<evidence type="ECO:0000313" key="30">
    <source>
        <dbReference type="RefSeq" id="XP_033805356.1"/>
    </source>
</evidence>
<dbReference type="PROSITE" id="PS50998">
    <property type="entry name" value="GLA_2"/>
    <property type="match status" value="1"/>
</dbReference>
<dbReference type="GO" id="GO:0006508">
    <property type="term" value="P:proteolysis"/>
    <property type="evidence" value="ECO:0007669"/>
    <property type="project" value="UniProtKB-KW"/>
</dbReference>
<dbReference type="GO" id="GO:0004252">
    <property type="term" value="F:serine-type endopeptidase activity"/>
    <property type="evidence" value="ECO:0007669"/>
    <property type="project" value="UniProtKB-EC"/>
</dbReference>
<dbReference type="FunFam" id="2.40.10.10:FF:000013">
    <property type="entry name" value="Coagulation factor X"/>
    <property type="match status" value="1"/>
</dbReference>
<evidence type="ECO:0000256" key="15">
    <source>
        <dbReference type="ARBA" id="ARBA00022837"/>
    </source>
</evidence>
<comment type="function">
    <text evidence="21">Initiates the extrinsic pathway of blood coagulation. Serine protease that circulates in the blood in a zymogen form. Factor VII is converted to factor VIIa by factor Xa, factor XIIa, factor IXa, or thrombin by minor proteolysis. In the presence of tissue factor and calcium ions, factor VIIa then converts factor X to factor Xa by limited proteolysis. Factor VIIa also converts factor IX to factor IXa in the presence of tissue factor and calcium.</text>
</comment>
<evidence type="ECO:0000256" key="19">
    <source>
        <dbReference type="ARBA" id="ARBA00023180"/>
    </source>
</evidence>
<keyword evidence="16" id="KW-0094">Blood coagulation</keyword>
<keyword evidence="13 24" id="KW-0378">Hydrolase</keyword>
<dbReference type="Gene3D" id="2.10.25.10">
    <property type="entry name" value="Laminin"/>
    <property type="match status" value="2"/>
</dbReference>
<dbReference type="InterPro" id="IPR033116">
    <property type="entry name" value="TRYPSIN_SER"/>
</dbReference>
<evidence type="ECO:0000259" key="27">
    <source>
        <dbReference type="PROSITE" id="PS50240"/>
    </source>
</evidence>
<protein>
    <recommendedName>
        <fullName evidence="4">Coagulation factor VII</fullName>
        <ecNumber evidence="3">3.4.21.21</ecNumber>
    </recommendedName>
    <alternativeName>
        <fullName evidence="20">Serum prothrombin conversion accelerator</fullName>
    </alternativeName>
</protein>
<evidence type="ECO:0000313" key="29">
    <source>
        <dbReference type="Proteomes" id="UP000515159"/>
    </source>
</evidence>
<dbReference type="Pfam" id="PF00089">
    <property type="entry name" value="Trypsin"/>
    <property type="match status" value="1"/>
</dbReference>
<dbReference type="SMART" id="SM00069">
    <property type="entry name" value="GLA"/>
    <property type="match status" value="1"/>
</dbReference>
<accession>A0A6P8RKI7</accession>
<dbReference type="PROSITE" id="PS00010">
    <property type="entry name" value="ASX_HYDROXYL"/>
    <property type="match status" value="1"/>
</dbReference>
<dbReference type="FunFam" id="2.10.25.10:FF:000259">
    <property type="entry name" value="Coagulation factor VII"/>
    <property type="match status" value="1"/>
</dbReference>
<dbReference type="InterPro" id="IPR043504">
    <property type="entry name" value="Peptidase_S1_PA_chymotrypsin"/>
</dbReference>
<dbReference type="Pfam" id="PF00594">
    <property type="entry name" value="Gla"/>
    <property type="match status" value="1"/>
</dbReference>
<evidence type="ECO:0000256" key="2">
    <source>
        <dbReference type="ARBA" id="ARBA00004613"/>
    </source>
</evidence>
<dbReference type="Pfam" id="PF14670">
    <property type="entry name" value="FXa_inhibition"/>
    <property type="match status" value="1"/>
</dbReference>
<evidence type="ECO:0000256" key="25">
    <source>
        <dbReference type="SAM" id="SignalP"/>
    </source>
</evidence>
<dbReference type="PROSITE" id="PS00135">
    <property type="entry name" value="TRYPSIN_SER"/>
    <property type="match status" value="1"/>
</dbReference>
<dbReference type="PROSITE" id="PS00134">
    <property type="entry name" value="TRYPSIN_HIS"/>
    <property type="match status" value="1"/>
</dbReference>
<feature type="active site" description="Charge relay system" evidence="22">
    <location>
        <position position="380"/>
    </location>
</feature>
<dbReference type="SMART" id="SM00020">
    <property type="entry name" value="Tryp_SPc"/>
    <property type="match status" value="1"/>
</dbReference>
<comment type="caution">
    <text evidence="23">Lacks conserved residue(s) required for the propagation of feature annotation.</text>
</comment>
<dbReference type="PROSITE" id="PS00011">
    <property type="entry name" value="GLA_1"/>
    <property type="match status" value="1"/>
</dbReference>
<dbReference type="CDD" id="cd00054">
    <property type="entry name" value="EGF_CA"/>
    <property type="match status" value="1"/>
</dbReference>
<dbReference type="PROSITE" id="PS01187">
    <property type="entry name" value="EGF_CA"/>
    <property type="match status" value="1"/>
</dbReference>
<dbReference type="InterPro" id="IPR018114">
    <property type="entry name" value="TRYPSIN_HIS"/>
</dbReference>
<sequence>MVSSPWKALVLPFSLLLPLSTFAVFLNHEDANMLFKVRQRRANTWFEEFKVGSLERECIEEKCSFEEAREIFKNQKRTEEFWKTYTDEDQCASNPCQNGGSCLDEFQSYVCQCAEGYEGRNCETALNNTLKCLYDNGNCEQFCSDTPFTIRRCRCAEGYFLDSDGESCISEVDYPCGKIPVLQKREKMFDGRIVGGSECPKGECPWQALLKNNDSFICGGVLLSPIWVVTAAHCLAHVPTNQLTVTLGEHRISVSEGTEEVRRVTKMISHEHYVGKPTNHDNDIALLQLDQPVNFTDYVVPLCLPDKHFAVKALLPIRYSTVSGWGRLLESGATPDVLMKVEMPRLKTQDCIQHSKLNISVNMFCAGYLEGSMDSCKGDSGGPHATKYKNTWFLTGIVSWGKGCAKIGQYGVYTRVSKYLDWLESKMKPVHENLSVQAS</sequence>
<evidence type="ECO:0000256" key="10">
    <source>
        <dbReference type="ARBA" id="ARBA00022696"/>
    </source>
</evidence>
<dbReference type="CTD" id="2155"/>
<keyword evidence="18 23" id="KW-1015">Disulfide bond</keyword>
<dbReference type="SMART" id="SM00179">
    <property type="entry name" value="EGF_CA"/>
    <property type="match status" value="1"/>
</dbReference>
<dbReference type="PRINTS" id="PR00001">
    <property type="entry name" value="GLABLOOD"/>
</dbReference>
<comment type="subcellular location">
    <subcellularLocation>
        <location evidence="2">Secreted</location>
    </subcellularLocation>
</comment>
<dbReference type="PROSITE" id="PS01186">
    <property type="entry name" value="EGF_2"/>
    <property type="match status" value="1"/>
</dbReference>
<dbReference type="Gene3D" id="2.40.10.10">
    <property type="entry name" value="Trypsin-like serine proteases"/>
    <property type="match status" value="2"/>
</dbReference>
<feature type="domain" description="Peptidase S1" evidence="27">
    <location>
        <begin position="193"/>
        <end position="428"/>
    </location>
</feature>
<feature type="signal peptide" evidence="25">
    <location>
        <begin position="1"/>
        <end position="23"/>
    </location>
</feature>
<dbReference type="PROSITE" id="PS00022">
    <property type="entry name" value="EGF_1"/>
    <property type="match status" value="1"/>
</dbReference>
<dbReference type="InterPro" id="IPR000152">
    <property type="entry name" value="EGF-type_Asp/Asn_hydroxyl_site"/>
</dbReference>
<evidence type="ECO:0000256" key="14">
    <source>
        <dbReference type="ARBA" id="ARBA00022825"/>
    </source>
</evidence>
<dbReference type="AlphaFoldDB" id="A0A6P8RKI7"/>
<keyword evidence="17" id="KW-0865">Zymogen</keyword>
<evidence type="ECO:0000256" key="11">
    <source>
        <dbReference type="ARBA" id="ARBA00022729"/>
    </source>
</evidence>
<dbReference type="KEGG" id="gsh:117362678"/>
<dbReference type="InterPro" id="IPR050442">
    <property type="entry name" value="Peptidase_S1_coag_factors"/>
</dbReference>
<comment type="catalytic activity">
    <reaction evidence="1">
        <text>Selective cleavage of Arg-|-Ile bond in factor X to form factor Xa.</text>
        <dbReference type="EC" id="3.4.21.21"/>
    </reaction>
</comment>
<evidence type="ECO:0000256" key="1">
    <source>
        <dbReference type="ARBA" id="ARBA00001355"/>
    </source>
</evidence>
<dbReference type="OrthoDB" id="10004439at2759"/>
<keyword evidence="7 23" id="KW-0245">EGF-like domain</keyword>
<evidence type="ECO:0000256" key="8">
    <source>
        <dbReference type="ARBA" id="ARBA00022670"/>
    </source>
</evidence>
<dbReference type="CDD" id="cd00190">
    <property type="entry name" value="Tryp_SPc"/>
    <property type="match status" value="1"/>
</dbReference>
<dbReference type="PRINTS" id="PR00722">
    <property type="entry name" value="CHYMOTRYPSIN"/>
</dbReference>
<evidence type="ECO:0000256" key="6">
    <source>
        <dbReference type="ARBA" id="ARBA00022525"/>
    </source>
</evidence>
<evidence type="ECO:0000256" key="3">
    <source>
        <dbReference type="ARBA" id="ARBA00012069"/>
    </source>
</evidence>
<evidence type="ECO:0000256" key="16">
    <source>
        <dbReference type="ARBA" id="ARBA00023084"/>
    </source>
</evidence>
<dbReference type="EC" id="3.4.21.21" evidence="3"/>
<feature type="chain" id="PRO_5028484245" description="Coagulation factor VII" evidence="25">
    <location>
        <begin position="24"/>
        <end position="439"/>
    </location>
</feature>
<dbReference type="InterPro" id="IPR000742">
    <property type="entry name" value="EGF"/>
</dbReference>
<evidence type="ECO:0000256" key="24">
    <source>
        <dbReference type="RuleBase" id="RU363034"/>
    </source>
</evidence>
<dbReference type="SUPFAM" id="SSF50494">
    <property type="entry name" value="Trypsin-like serine proteases"/>
    <property type="match status" value="1"/>
</dbReference>
<dbReference type="Proteomes" id="UP000515159">
    <property type="component" value="Chromosome 6"/>
</dbReference>
<dbReference type="RefSeq" id="XP_033805356.1">
    <property type="nucleotide sequence ID" value="XM_033949465.1"/>
</dbReference>
<dbReference type="InterPro" id="IPR012224">
    <property type="entry name" value="Pept_S1A_FX"/>
</dbReference>
<evidence type="ECO:0000256" key="4">
    <source>
        <dbReference type="ARBA" id="ARBA00015530"/>
    </source>
</evidence>
<keyword evidence="9" id="KW-0165">Cleavage on pair of basic residues</keyword>
<evidence type="ECO:0000256" key="22">
    <source>
        <dbReference type="PIRSR" id="PIRSR001143-1"/>
    </source>
</evidence>
<feature type="active site" description="Charge relay system" evidence="22">
    <location>
        <position position="283"/>
    </location>
</feature>
<keyword evidence="11 25" id="KW-0732">Signal</keyword>
<keyword evidence="12" id="KW-0677">Repeat</keyword>
<dbReference type="InterPro" id="IPR001254">
    <property type="entry name" value="Trypsin_dom"/>
</dbReference>
<evidence type="ECO:0000256" key="17">
    <source>
        <dbReference type="ARBA" id="ARBA00023145"/>
    </source>
</evidence>
<dbReference type="GO" id="GO:0005615">
    <property type="term" value="C:extracellular space"/>
    <property type="evidence" value="ECO:0007669"/>
    <property type="project" value="TreeGrafter"/>
</dbReference>
<keyword evidence="19" id="KW-0325">Glycoprotein</keyword>
<dbReference type="Gene3D" id="4.10.740.10">
    <property type="entry name" value="Coagulation Factor IX"/>
    <property type="match status" value="1"/>
</dbReference>
<dbReference type="FunFam" id="4.10.740.10:FF:000001">
    <property type="entry name" value="vitamin K-dependent protein S"/>
    <property type="match status" value="1"/>
</dbReference>
<dbReference type="InterPro" id="IPR017857">
    <property type="entry name" value="Coagulation_fac-like_Gla_dom"/>
</dbReference>
<keyword evidence="6" id="KW-0964">Secreted</keyword>
<dbReference type="GO" id="GO:0007596">
    <property type="term" value="P:blood coagulation"/>
    <property type="evidence" value="ECO:0007669"/>
    <property type="project" value="UniProtKB-KW"/>
</dbReference>
<evidence type="ECO:0000256" key="7">
    <source>
        <dbReference type="ARBA" id="ARBA00022536"/>
    </source>
</evidence>
<dbReference type="InParanoid" id="A0A6P8RKI7"/>
<evidence type="ECO:0000256" key="21">
    <source>
        <dbReference type="ARBA" id="ARBA00056668"/>
    </source>
</evidence>
<evidence type="ECO:0000256" key="13">
    <source>
        <dbReference type="ARBA" id="ARBA00022801"/>
    </source>
</evidence>
<dbReference type="FunFam" id="2.10.25.10:FF:000420">
    <property type="entry name" value="Coagulation factor VII"/>
    <property type="match status" value="1"/>
</dbReference>